<dbReference type="InParanoid" id="A0A194XV36"/>
<dbReference type="InterPro" id="IPR036291">
    <property type="entry name" value="NAD(P)-bd_dom_sf"/>
</dbReference>
<dbReference type="Pfam" id="PF08240">
    <property type="entry name" value="ADH_N"/>
    <property type="match status" value="1"/>
</dbReference>
<dbReference type="InterPro" id="IPR011032">
    <property type="entry name" value="GroES-like_sf"/>
</dbReference>
<sequence length="356" mass="38449">MPPTIPNRQWTSHLNGISNLTLTQTTTSHPATNEVLVRITAISLNYKDGETISGQFNHHAAVSLPSTIVPCSDAAGQVWEVGDGVTRWKKGDRVLALPYLEYKTGRITQEMLGSGIGSSGKGVSCEYRIFEEDALLPVPESMSDEEACTMTVAGITAWMAMNGQRPLGSPGGQEEVVLIQGTGGVSIQGLQIAKASGATVIITSSSDEKLARAKALGADYTINYKTTPDWDVEVLRLTSGRGADIIFENGGAPTTAKSFNCIRFGGLFNAIGYVSGKVDPKDEEKTNINVQAIRKNVILVGMLNGPRDRVVEMLEFYENHGIKPVIDRVFKFEEAKEALQYLWSGSHFGTVVVKVP</sequence>
<dbReference type="Proteomes" id="UP000070700">
    <property type="component" value="Unassembled WGS sequence"/>
</dbReference>
<dbReference type="InterPro" id="IPR013154">
    <property type="entry name" value="ADH-like_N"/>
</dbReference>
<dbReference type="SMART" id="SM00829">
    <property type="entry name" value="PKS_ER"/>
    <property type="match status" value="1"/>
</dbReference>
<dbReference type="Pfam" id="PF00107">
    <property type="entry name" value="ADH_zinc_N"/>
    <property type="match status" value="1"/>
</dbReference>
<dbReference type="InterPro" id="IPR020843">
    <property type="entry name" value="ER"/>
</dbReference>
<proteinExistence type="predicted"/>
<accession>A0A194XV36</accession>
<dbReference type="GeneID" id="28823562"/>
<dbReference type="OrthoDB" id="3509362at2759"/>
<dbReference type="EMBL" id="KQ947404">
    <property type="protein sequence ID" value="KUJ24001.1"/>
    <property type="molecule type" value="Genomic_DNA"/>
</dbReference>
<dbReference type="InterPro" id="IPR013149">
    <property type="entry name" value="ADH-like_C"/>
</dbReference>
<dbReference type="Gene3D" id="3.90.180.10">
    <property type="entry name" value="Medium-chain alcohol dehydrogenases, catalytic domain"/>
    <property type="match status" value="1"/>
</dbReference>
<reference evidence="2 3" key="1">
    <citation type="submission" date="2015-10" db="EMBL/GenBank/DDBJ databases">
        <title>Full genome of DAOMC 229536 Phialocephala scopiformis, a fungal endophyte of spruce producing the potent anti-insectan compound rugulosin.</title>
        <authorList>
            <consortium name="DOE Joint Genome Institute"/>
            <person name="Walker A.K."/>
            <person name="Frasz S.L."/>
            <person name="Seifert K.A."/>
            <person name="Miller J.D."/>
            <person name="Mondo S.J."/>
            <person name="Labutti K."/>
            <person name="Lipzen A."/>
            <person name="Dockter R."/>
            <person name="Kennedy M."/>
            <person name="Grigoriev I.V."/>
            <person name="Spatafora J.W."/>
        </authorList>
    </citation>
    <scope>NUCLEOTIDE SEQUENCE [LARGE SCALE GENOMIC DNA]</scope>
    <source>
        <strain evidence="2 3">CBS 120377</strain>
    </source>
</reference>
<dbReference type="CDD" id="cd08276">
    <property type="entry name" value="MDR7"/>
    <property type="match status" value="1"/>
</dbReference>
<dbReference type="GO" id="GO:0016491">
    <property type="term" value="F:oxidoreductase activity"/>
    <property type="evidence" value="ECO:0007669"/>
    <property type="project" value="InterPro"/>
</dbReference>
<dbReference type="Gene3D" id="3.40.50.720">
    <property type="entry name" value="NAD(P)-binding Rossmann-like Domain"/>
    <property type="match status" value="1"/>
</dbReference>
<name>A0A194XV36_MOLSC</name>
<dbReference type="PANTHER" id="PTHR45033">
    <property type="match status" value="1"/>
</dbReference>
<dbReference type="AlphaFoldDB" id="A0A194XV36"/>
<dbReference type="InterPro" id="IPR052711">
    <property type="entry name" value="Zinc_ADH-like"/>
</dbReference>
<dbReference type="KEGG" id="psco:LY89DRAFT_679263"/>
<dbReference type="PANTHER" id="PTHR45033:SF1">
    <property type="entry name" value="OXIDOREDUCTASE (EUROFUNG)"/>
    <property type="match status" value="1"/>
</dbReference>
<evidence type="ECO:0000259" key="1">
    <source>
        <dbReference type="SMART" id="SM00829"/>
    </source>
</evidence>
<dbReference type="SUPFAM" id="SSF50129">
    <property type="entry name" value="GroES-like"/>
    <property type="match status" value="1"/>
</dbReference>
<keyword evidence="3" id="KW-1185">Reference proteome</keyword>
<dbReference type="SUPFAM" id="SSF51735">
    <property type="entry name" value="NAD(P)-binding Rossmann-fold domains"/>
    <property type="match status" value="1"/>
</dbReference>
<dbReference type="RefSeq" id="XP_018078356.1">
    <property type="nucleotide sequence ID" value="XM_018213836.1"/>
</dbReference>
<evidence type="ECO:0000313" key="3">
    <source>
        <dbReference type="Proteomes" id="UP000070700"/>
    </source>
</evidence>
<gene>
    <name evidence="2" type="ORF">LY89DRAFT_679263</name>
</gene>
<organism evidence="2 3">
    <name type="scientific">Mollisia scopiformis</name>
    <name type="common">Conifer needle endophyte fungus</name>
    <name type="synonym">Phialocephala scopiformis</name>
    <dbReference type="NCBI Taxonomy" id="149040"/>
    <lineage>
        <taxon>Eukaryota</taxon>
        <taxon>Fungi</taxon>
        <taxon>Dikarya</taxon>
        <taxon>Ascomycota</taxon>
        <taxon>Pezizomycotina</taxon>
        <taxon>Leotiomycetes</taxon>
        <taxon>Helotiales</taxon>
        <taxon>Mollisiaceae</taxon>
        <taxon>Mollisia</taxon>
    </lineage>
</organism>
<feature type="domain" description="Enoyl reductase (ER)" evidence="1">
    <location>
        <begin position="16"/>
        <end position="353"/>
    </location>
</feature>
<evidence type="ECO:0000313" key="2">
    <source>
        <dbReference type="EMBL" id="KUJ24001.1"/>
    </source>
</evidence>
<protein>
    <submittedName>
        <fullName evidence="2">Quinone reductase</fullName>
    </submittedName>
</protein>